<dbReference type="Proteomes" id="UP000570493">
    <property type="component" value="Unassembled WGS sequence"/>
</dbReference>
<dbReference type="AlphaFoldDB" id="A0A7Y0DS49"/>
<dbReference type="SUPFAM" id="SSF52540">
    <property type="entry name" value="P-loop containing nucleoside triphosphate hydrolases"/>
    <property type="match status" value="1"/>
</dbReference>
<dbReference type="EMBL" id="JABBMT010000007">
    <property type="protein sequence ID" value="NMM40574.1"/>
    <property type="molecule type" value="Genomic_DNA"/>
</dbReference>
<evidence type="ECO:0000313" key="2">
    <source>
        <dbReference type="Proteomes" id="UP000570493"/>
    </source>
</evidence>
<sequence length="728" mass="82522">MKLKLALENCYGINQLNKEFDFTKSASNDGVNSLYAPNGTLKTSLAKTFIDVVNEEETKDLIFPDRETKRYITIDNVAITPEQIMVIESYNESYSSKQLSTLLVNDTLKQQYDTALKEVDEKRTALVKAIAQPAGKKGVAINAFPKLICEIYSKPEKGFLELLAELHQETLPDYSSYTAFKFADLFNDKVLAVIAKGDFAKELSDYVDTYDKLIDQSTVLTKSFNHQKAGTVSKSLGDADFFKAKHSVNISVDGKPQLAEDLDQLNAILQAEQEKVLNSDDLKQQFAKIDDKLKTKDTAAFRDFITENQALLADYQDIPQFKKTVIKSYLQAHQTLWDDLVTTYQNNQAVVEGIIQQAKAEQTTWAAVVDTFNERFTVPFKLSVNNQDDVILNNQAPTIQFEFNDGRGAPEIVNQKSLIEALSQGEKRALYILNVLFEVEVKKQQAVPTIIVIDDIADSFDYKNKYAIVEYLQDIAGIDIFHLFSLTHNFDFHRIISSRVGVKRKNRLMATRCVDTTDISQERYQNDVFSAWKQELAGNVGYLLASIPFARNIADYCGHEAHYTTLTSLLHIKPDTSDIKVSHLEIIYKDIFADQQGLVLPNQDNVLKDMIYAKSEELLQGNTDAIELENKVVLAVAIRLKAEEFMISKINDSVFVLGITKDQTRKLFNKFCELFPGELTTKALLDQVNLMTPENIHLNSFMYEPILDMSAHRLYQLYAEIKQLSDTE</sequence>
<name>A0A7Y0DS49_9GAMM</name>
<dbReference type="InterPro" id="IPR027417">
    <property type="entry name" value="P-loop_NTPase"/>
</dbReference>
<organism evidence="1 2">
    <name type="scientific">Pseudoalteromonas arctica</name>
    <dbReference type="NCBI Taxonomy" id="394751"/>
    <lineage>
        <taxon>Bacteria</taxon>
        <taxon>Pseudomonadati</taxon>
        <taxon>Pseudomonadota</taxon>
        <taxon>Gammaproteobacteria</taxon>
        <taxon>Alteromonadales</taxon>
        <taxon>Pseudoalteromonadaceae</taxon>
        <taxon>Pseudoalteromonas</taxon>
    </lineage>
</organism>
<protein>
    <recommendedName>
        <fullName evidence="3">Phage infection protein</fullName>
    </recommendedName>
</protein>
<comment type="caution">
    <text evidence="1">The sequence shown here is derived from an EMBL/GenBank/DDBJ whole genome shotgun (WGS) entry which is preliminary data.</text>
</comment>
<evidence type="ECO:0000313" key="1">
    <source>
        <dbReference type="EMBL" id="NMM40574.1"/>
    </source>
</evidence>
<gene>
    <name evidence="1" type="ORF">HHO47_06885</name>
</gene>
<dbReference type="Gene3D" id="3.40.50.300">
    <property type="entry name" value="P-loop containing nucleotide triphosphate hydrolases"/>
    <property type="match status" value="1"/>
</dbReference>
<keyword evidence="2" id="KW-1185">Reference proteome</keyword>
<proteinExistence type="predicted"/>
<accession>A0A7Y0DS49</accession>
<dbReference type="RefSeq" id="WP_169019624.1">
    <property type="nucleotide sequence ID" value="NZ_JABBMT010000007.1"/>
</dbReference>
<reference evidence="1" key="1">
    <citation type="submission" date="2020-04" db="EMBL/GenBank/DDBJ databases">
        <title>Genome Sequencing for Pseudoaltermonas arctica.</title>
        <authorList>
            <person name="Elkins N.S."/>
        </authorList>
    </citation>
    <scope>NUCLEOTIDE SEQUENCE [LARGE SCALE GENOMIC DNA]</scope>
    <source>
        <strain evidence="1">NEC-BIFX-2020_0012</strain>
    </source>
</reference>
<evidence type="ECO:0008006" key="3">
    <source>
        <dbReference type="Google" id="ProtNLM"/>
    </source>
</evidence>